<name>A0ABY4U5Y1_9SPHN</name>
<gene>
    <name evidence="2" type="ORF">NCF85_00560</name>
</gene>
<keyword evidence="1" id="KW-0732">Signal</keyword>
<dbReference type="PANTHER" id="PTHR38013:SF1">
    <property type="entry name" value="GLYCOPROTEIN_POLYSACCHARIDE METABOLISM"/>
    <property type="match status" value="1"/>
</dbReference>
<evidence type="ECO:0000256" key="1">
    <source>
        <dbReference type="SAM" id="SignalP"/>
    </source>
</evidence>
<evidence type="ECO:0000313" key="2">
    <source>
        <dbReference type="EMBL" id="USA61509.1"/>
    </source>
</evidence>
<proteinExistence type="predicted"/>
<feature type="signal peptide" evidence="1">
    <location>
        <begin position="1"/>
        <end position="48"/>
    </location>
</feature>
<dbReference type="Pfam" id="PF09619">
    <property type="entry name" value="YscW"/>
    <property type="match status" value="1"/>
</dbReference>
<dbReference type="EMBL" id="CP098494">
    <property type="protein sequence ID" value="USA61509.1"/>
    <property type="molecule type" value="Genomic_DNA"/>
</dbReference>
<dbReference type="Proteomes" id="UP001056619">
    <property type="component" value="Chromosome"/>
</dbReference>
<dbReference type="PANTHER" id="PTHR38013">
    <property type="entry name" value="GLYCOPROTEIN/POLYSACCHARIDE METABOLISM"/>
    <property type="match status" value="1"/>
</dbReference>
<organism evidence="2 3">
    <name type="scientific">Qipengyuania citrea</name>
    <dbReference type="NCBI Taxonomy" id="225971"/>
    <lineage>
        <taxon>Bacteria</taxon>
        <taxon>Pseudomonadati</taxon>
        <taxon>Pseudomonadota</taxon>
        <taxon>Alphaproteobacteria</taxon>
        <taxon>Sphingomonadales</taxon>
        <taxon>Erythrobacteraceae</taxon>
        <taxon>Qipengyuania</taxon>
    </lineage>
</organism>
<dbReference type="RefSeq" id="WP_301642156.1">
    <property type="nucleotide sequence ID" value="NZ_CP098494.1"/>
</dbReference>
<keyword evidence="2" id="KW-0449">Lipoprotein</keyword>
<protein>
    <submittedName>
        <fullName evidence="2">YbaY family lipoprotein</fullName>
    </submittedName>
</protein>
<dbReference type="InterPro" id="IPR053196">
    <property type="entry name" value="Lipoprotein_YbaY-like"/>
</dbReference>
<feature type="chain" id="PRO_5046329134" evidence="1">
    <location>
        <begin position="49"/>
        <end position="169"/>
    </location>
</feature>
<accession>A0ABY4U5Y1</accession>
<reference evidence="2 3" key="1">
    <citation type="submission" date="2022-06" db="EMBL/GenBank/DDBJ databases">
        <authorList>
            <person name="Liu G."/>
        </authorList>
    </citation>
    <scope>NUCLEOTIDE SEQUENCE [LARGE SCALE GENOMIC DNA]</scope>
    <source>
        <strain evidence="2 3">E4</strain>
    </source>
</reference>
<keyword evidence="3" id="KW-1185">Reference proteome</keyword>
<sequence>MCPMLVASPRSARTAWGRERRRAYRRLLEMKILAPLAAALAIPLAACATVPSSADVVTVSGEATYRERIALPPQAVMSVRIEDVSRADAPATVLAEEIMPTNGRQVPLPFSVEVPRDALQGAVRTTARVRIEDGSGQLLWITDTNTPVTPTAGSDRVDLGSLMLVRTPG</sequence>
<dbReference type="InterPro" id="IPR039366">
    <property type="entry name" value="Pilotin"/>
</dbReference>
<evidence type="ECO:0000313" key="3">
    <source>
        <dbReference type="Proteomes" id="UP001056619"/>
    </source>
</evidence>